<dbReference type="Pfam" id="PF00656">
    <property type="entry name" value="Peptidase_C14"/>
    <property type="match status" value="1"/>
</dbReference>
<reference evidence="3" key="2">
    <citation type="submission" date="2014-09" db="EMBL/GenBank/DDBJ databases">
        <title>Criblamydia sequanensis harbors a mega-plasmid encoding arsenite resistance.</title>
        <authorList>
            <person name="Bertelli C."/>
            <person name="Goesmann A."/>
            <person name="Greub G."/>
        </authorList>
    </citation>
    <scope>NUCLEOTIDE SEQUENCE [LARGE SCALE GENOMIC DNA]</scope>
    <source>
        <strain evidence="3">CRIB-18</strain>
    </source>
</reference>
<evidence type="ECO:0000313" key="4">
    <source>
        <dbReference type="Proteomes" id="UP000031552"/>
    </source>
</evidence>
<dbReference type="InterPro" id="IPR011600">
    <property type="entry name" value="Pept_C14_caspase"/>
</dbReference>
<dbReference type="eggNOG" id="COG4249">
    <property type="taxonomic scope" value="Bacteria"/>
</dbReference>
<feature type="chain" id="PRO_5001853767" evidence="1">
    <location>
        <begin position="23"/>
        <end position="258"/>
    </location>
</feature>
<dbReference type="Proteomes" id="UP000031552">
    <property type="component" value="Unassembled WGS sequence"/>
</dbReference>
<comment type="caution">
    <text evidence="3">The sequence shown here is derived from an EMBL/GenBank/DDBJ whole genome shotgun (WGS) entry which is preliminary data.</text>
</comment>
<dbReference type="STRING" id="1437425.CSEC_1362"/>
<dbReference type="SUPFAM" id="SSF52129">
    <property type="entry name" value="Caspase-like"/>
    <property type="match status" value="1"/>
</dbReference>
<evidence type="ECO:0000256" key="1">
    <source>
        <dbReference type="SAM" id="SignalP"/>
    </source>
</evidence>
<dbReference type="RefSeq" id="WP_041017707.1">
    <property type="nucleotide sequence ID" value="NZ_CCEJ010000005.1"/>
</dbReference>
<dbReference type="GO" id="GO:0004197">
    <property type="term" value="F:cysteine-type endopeptidase activity"/>
    <property type="evidence" value="ECO:0007669"/>
    <property type="project" value="InterPro"/>
</dbReference>
<dbReference type="Gene3D" id="3.40.50.1460">
    <property type="match status" value="1"/>
</dbReference>
<gene>
    <name evidence="3" type="ORF">CSEC_1362</name>
</gene>
<feature type="domain" description="Peptidase C14 caspase" evidence="2">
    <location>
        <begin position="53"/>
        <end position="242"/>
    </location>
</feature>
<organism evidence="3 4">
    <name type="scientific">Candidatus Criblamydia sequanensis CRIB-18</name>
    <dbReference type="NCBI Taxonomy" id="1437425"/>
    <lineage>
        <taxon>Bacteria</taxon>
        <taxon>Pseudomonadati</taxon>
        <taxon>Chlamydiota</taxon>
        <taxon>Chlamydiia</taxon>
        <taxon>Parachlamydiales</taxon>
        <taxon>Candidatus Criblamydiaceae</taxon>
        <taxon>Candidatus Criblamydia</taxon>
    </lineage>
</organism>
<keyword evidence="1" id="KW-0732">Signal</keyword>
<dbReference type="AlphaFoldDB" id="A0A090CZ53"/>
<feature type="signal peptide" evidence="1">
    <location>
        <begin position="1"/>
        <end position="22"/>
    </location>
</feature>
<dbReference type="GO" id="GO:0006508">
    <property type="term" value="P:proteolysis"/>
    <property type="evidence" value="ECO:0007669"/>
    <property type="project" value="InterPro"/>
</dbReference>
<sequence length="258" mass="29153">MLKNVKLILLFLIVCFATSLTAANLDVFLICDTEADGIGPSVRTNLLKMEGFAKELSRTLNYDLKLHVFKDKKADSTFINQIKNLRCKSDGIVIFYWAGHGYRETTKKNPWPSFSFHNDSKKGIDFIHVVQLLKQKKPKMILAIADTCNSTIPDSNAPLLVKGIATDAVRANNHSVNLKKLFNQKGVFVFSSSSPGQPSWYWVMPEGGFFTIALFKAMDEELSLQREPSWNTIFEKSKVYINEQGPPEIQTPQFGQLR</sequence>
<dbReference type="EMBL" id="CCEJ010000005">
    <property type="protein sequence ID" value="CDR34182.1"/>
    <property type="molecule type" value="Genomic_DNA"/>
</dbReference>
<evidence type="ECO:0000313" key="3">
    <source>
        <dbReference type="EMBL" id="CDR34182.1"/>
    </source>
</evidence>
<keyword evidence="4" id="KW-1185">Reference proteome</keyword>
<name>A0A090CZ53_9BACT</name>
<dbReference type="InterPro" id="IPR029030">
    <property type="entry name" value="Caspase-like_dom_sf"/>
</dbReference>
<accession>A0A090CZ53</accession>
<dbReference type="OrthoDB" id="21901at2"/>
<evidence type="ECO:0000259" key="2">
    <source>
        <dbReference type="Pfam" id="PF00656"/>
    </source>
</evidence>
<reference evidence="3" key="1">
    <citation type="submission" date="2013-12" db="EMBL/GenBank/DDBJ databases">
        <authorList>
            <person name="Linke B."/>
        </authorList>
    </citation>
    <scope>NUCLEOTIDE SEQUENCE [LARGE SCALE GENOMIC DNA]</scope>
    <source>
        <strain evidence="3">CRIB-18</strain>
    </source>
</reference>
<protein>
    <submittedName>
        <fullName evidence="3">Secreted protein</fullName>
    </submittedName>
</protein>
<proteinExistence type="predicted"/>